<dbReference type="KEGG" id="vg:18500922"/>
<dbReference type="GeneID" id="18500922"/>
<accession>W8CZW0</accession>
<dbReference type="EMBL" id="KF623294">
    <property type="protein sequence ID" value="AGX01745.1"/>
    <property type="molecule type" value="Genomic_DNA"/>
</dbReference>
<reference evidence="1 2" key="1">
    <citation type="journal article" date="2014" name="FEMS Microbiol. Lett.">
        <title>The genome of the Erwinia amylovora phage PhiEaH1 reveals greater diversity and broadens the applicability of phages for the treatment of fire blight.</title>
        <authorList>
            <person name="Meczker K."/>
            <person name="Domotor D."/>
            <person name="Vass J."/>
            <person name="Rakhely G."/>
            <person name="Schneider G."/>
            <person name="Kovacs T."/>
        </authorList>
    </citation>
    <scope>NUCLEOTIDE SEQUENCE [LARGE SCALE GENOMIC DNA]</scope>
</reference>
<name>W8CZW0_9CAUD</name>
<keyword evidence="2" id="KW-1185">Reference proteome</keyword>
<protein>
    <submittedName>
        <fullName evidence="1">Uncharacterized protein</fullName>
    </submittedName>
</protein>
<organism evidence="1 2">
    <name type="scientific">Erwinia phage PhiEaH1</name>
    <dbReference type="NCBI Taxonomy" id="1401669"/>
    <lineage>
        <taxon>Viruses</taxon>
        <taxon>Duplodnaviria</taxon>
        <taxon>Heunggongvirae</taxon>
        <taxon>Uroviricota</taxon>
        <taxon>Caudoviricetes</taxon>
        <taxon>Chimalliviridae</taxon>
        <taxon>Iapetusvirus</taxon>
        <taxon>Iapetusvirus EaH1</taxon>
    </lineage>
</organism>
<proteinExistence type="predicted"/>
<sequence length="357" mass="40605">MFELFSQKTHGNSSLHVSPRHEYVSSRFDEAYVRLAHYFRKSVRTVESDNLLCQVIHHANVVYTGNDEQYYYAVASRVEKIATALRLNTAVHKSGPLVKNHFYGSDVTEYVLAVTRGYPTGLDAGKYWQSFQPLQAVSHPYSDLNMNPRNGSETVGVKGVAVLTLDVPLLMLQYTRWRLYCEKYLDQQPDIAQFVFQYPVVNLIPSDTDVCYFNQLRNAAQGRPNVPQKRRYGLGLNDVTNFVEKEQAEFLKEAISSNASIMDLALGTPMVFSETLWDFLQLPPGVYTNKNSGLWLLGYLPYLAYLVQLSKKAGSNDNTAAAAYLKKKYRYFKNAGFLSSYPGIEKEIDEEVINYLT</sequence>
<evidence type="ECO:0000313" key="1">
    <source>
        <dbReference type="EMBL" id="AGX01745.1"/>
    </source>
</evidence>
<dbReference type="RefSeq" id="YP_009010076.1">
    <property type="nucleotide sequence ID" value="NC_023610.1"/>
</dbReference>
<evidence type="ECO:0000313" key="2">
    <source>
        <dbReference type="Proteomes" id="UP000204235"/>
    </source>
</evidence>
<dbReference type="Proteomes" id="UP000204235">
    <property type="component" value="Segment"/>
</dbReference>